<dbReference type="STRING" id="121719.APZ00_13435"/>
<evidence type="ECO:0000256" key="1">
    <source>
        <dbReference type="ARBA" id="ARBA00023224"/>
    </source>
</evidence>
<evidence type="ECO:0000256" key="3">
    <source>
        <dbReference type="PROSITE-ProRule" id="PRU00284"/>
    </source>
</evidence>
<reference evidence="5 6" key="1">
    <citation type="submission" date="2015-10" db="EMBL/GenBank/DDBJ databases">
        <title>The world's first case of liver abscess caused by Pannonibacter phragmitetus.</title>
        <authorList>
            <person name="Ming D."/>
            <person name="Wang M."/>
            <person name="Zhou Y."/>
            <person name="Jiang T."/>
            <person name="Hu S."/>
        </authorList>
    </citation>
    <scope>NUCLEOTIDE SEQUENCE [LARGE SCALE GENOMIC DNA]</scope>
    <source>
        <strain evidence="5 6">31801</strain>
    </source>
</reference>
<dbReference type="GO" id="GO:0016020">
    <property type="term" value="C:membrane"/>
    <property type="evidence" value="ECO:0007669"/>
    <property type="project" value="InterPro"/>
</dbReference>
<dbReference type="GO" id="GO:0007165">
    <property type="term" value="P:signal transduction"/>
    <property type="evidence" value="ECO:0007669"/>
    <property type="project" value="UniProtKB-KW"/>
</dbReference>
<dbReference type="InterPro" id="IPR004090">
    <property type="entry name" value="Chemotax_Me-accpt_rcpt"/>
</dbReference>
<dbReference type="GO" id="GO:0006935">
    <property type="term" value="P:chemotaxis"/>
    <property type="evidence" value="ECO:0007669"/>
    <property type="project" value="InterPro"/>
</dbReference>
<sequence>MDQLIADTERAPALSDIVERTSEVRELTTTKVGQIRDVTGRLRMLALNAMIESARAGDQGRGFLVVAQEVREISTAVEGISGALAKELAGEIEALETLTRQMALQAQGSRLTDLALNAIELIDRNLYERTCDVRWWATDSAVAGCAEKSTPEAVAYASERLGVILGAYTVYTDLWLCDLNGRVIANGRPDRFKVAGADVSSRSWFGRGRSLRSGDDYVADEISREPLLGNGQVATYLASVREGGRSNGRPIGMLAVHFDWEPQAKAIVDGVRLTSQERERSRVMLVSGNGRVLASSDGKGVLSEQFQLQTGGQEHGFYVDRDGATVAFHRTPGYETYAGLGWYGVIRQKL</sequence>
<organism evidence="5 6">
    <name type="scientific">Pannonibacter phragmitetus</name>
    <dbReference type="NCBI Taxonomy" id="121719"/>
    <lineage>
        <taxon>Bacteria</taxon>
        <taxon>Pseudomonadati</taxon>
        <taxon>Pseudomonadota</taxon>
        <taxon>Alphaproteobacteria</taxon>
        <taxon>Hyphomicrobiales</taxon>
        <taxon>Stappiaceae</taxon>
        <taxon>Pannonibacter</taxon>
    </lineage>
</organism>
<evidence type="ECO:0000259" key="4">
    <source>
        <dbReference type="PROSITE" id="PS50111"/>
    </source>
</evidence>
<name>A0A0U3N4W7_9HYPH</name>
<dbReference type="KEGG" id="pphr:APZ00_13435"/>
<dbReference type="Pfam" id="PF00015">
    <property type="entry name" value="MCPsignal"/>
    <property type="match status" value="1"/>
</dbReference>
<keyword evidence="6" id="KW-1185">Reference proteome</keyword>
<dbReference type="PROSITE" id="PS50111">
    <property type="entry name" value="CHEMOTAXIS_TRANSDUC_2"/>
    <property type="match status" value="1"/>
</dbReference>
<dbReference type="Gene3D" id="1.10.287.950">
    <property type="entry name" value="Methyl-accepting chemotaxis protein"/>
    <property type="match status" value="1"/>
</dbReference>
<dbReference type="SUPFAM" id="SSF58104">
    <property type="entry name" value="Methyl-accepting chemotaxis protein (MCP) signaling domain"/>
    <property type="match status" value="1"/>
</dbReference>
<dbReference type="AlphaFoldDB" id="A0A0U3N4W7"/>
<dbReference type="PRINTS" id="PR00260">
    <property type="entry name" value="CHEMTRNSDUCR"/>
</dbReference>
<accession>A0A0U3N4W7</accession>
<dbReference type="Gene3D" id="3.30.450.20">
    <property type="entry name" value="PAS domain"/>
    <property type="match status" value="1"/>
</dbReference>
<evidence type="ECO:0000256" key="2">
    <source>
        <dbReference type="ARBA" id="ARBA00029447"/>
    </source>
</evidence>
<keyword evidence="1 3" id="KW-0807">Transducer</keyword>
<dbReference type="eggNOG" id="COG0840">
    <property type="taxonomic scope" value="Bacteria"/>
</dbReference>
<gene>
    <name evidence="5" type="ORF">APZ00_13435</name>
</gene>
<dbReference type="RefSeq" id="WP_058899223.1">
    <property type="nucleotide sequence ID" value="NZ_CP013068.1"/>
</dbReference>
<dbReference type="PANTHER" id="PTHR32089:SF112">
    <property type="entry name" value="LYSOZYME-LIKE PROTEIN-RELATED"/>
    <property type="match status" value="1"/>
</dbReference>
<dbReference type="EMBL" id="CP013068">
    <property type="protein sequence ID" value="ALV27944.1"/>
    <property type="molecule type" value="Genomic_DNA"/>
</dbReference>
<proteinExistence type="inferred from homology"/>
<protein>
    <submittedName>
        <fullName evidence="5">Chemotaxis protein</fullName>
    </submittedName>
</protein>
<comment type="similarity">
    <text evidence="2">Belongs to the methyl-accepting chemotaxis (MCP) protein family.</text>
</comment>
<dbReference type="Proteomes" id="UP000064921">
    <property type="component" value="Chromosome"/>
</dbReference>
<dbReference type="GO" id="GO:0004888">
    <property type="term" value="F:transmembrane signaling receptor activity"/>
    <property type="evidence" value="ECO:0007669"/>
    <property type="project" value="InterPro"/>
</dbReference>
<dbReference type="PANTHER" id="PTHR32089">
    <property type="entry name" value="METHYL-ACCEPTING CHEMOTAXIS PROTEIN MCPB"/>
    <property type="match status" value="1"/>
</dbReference>
<evidence type="ECO:0000313" key="5">
    <source>
        <dbReference type="EMBL" id="ALV27944.1"/>
    </source>
</evidence>
<feature type="domain" description="Methyl-accepting transducer" evidence="4">
    <location>
        <begin position="1"/>
        <end position="74"/>
    </location>
</feature>
<evidence type="ECO:0000313" key="6">
    <source>
        <dbReference type="Proteomes" id="UP000064921"/>
    </source>
</evidence>
<dbReference type="InterPro" id="IPR004089">
    <property type="entry name" value="MCPsignal_dom"/>
</dbReference>